<sequence>MELIFRSATEDDLGALVGMLANDPLGQQREDKTQFDKYQTAFAEINRDPNNELIVAVFEQRVVGMLQLTYIPYLTHQGSWRCLIEGVRVDENFRGQGVGERLFQHTIELAKERDCSMVQLTSDKQRPDALRFYEKLGFIPSHEGFKLKL</sequence>
<proteinExistence type="predicted"/>
<dbReference type="AlphaFoldDB" id="A0A837G4Q5"/>
<accession>A0A837G4Q5</accession>
<dbReference type="EMBL" id="JXXR01000016">
    <property type="protein sequence ID" value="KJY71248.1"/>
    <property type="molecule type" value="Genomic_DNA"/>
</dbReference>
<gene>
    <name evidence="3" type="ORF">TW71_14620</name>
</gene>
<evidence type="ECO:0000256" key="2">
    <source>
        <dbReference type="ARBA" id="ARBA00023315"/>
    </source>
</evidence>
<protein>
    <submittedName>
        <fullName evidence="3">GNAT family acetyltransferase</fullName>
    </submittedName>
</protein>
<dbReference type="PROSITE" id="PS51186">
    <property type="entry name" value="GNAT"/>
    <property type="match status" value="1"/>
</dbReference>
<dbReference type="Pfam" id="PF00583">
    <property type="entry name" value="Acetyltransf_1"/>
    <property type="match status" value="1"/>
</dbReference>
<name>A0A837G4Q5_9VIBR</name>
<comment type="caution">
    <text evidence="3">The sequence shown here is derived from an EMBL/GenBank/DDBJ whole genome shotgun (WGS) entry which is preliminary data.</text>
</comment>
<dbReference type="PANTHER" id="PTHR43877">
    <property type="entry name" value="AMINOALKYLPHOSPHONATE N-ACETYLTRANSFERASE-RELATED-RELATED"/>
    <property type="match status" value="1"/>
</dbReference>
<dbReference type="SUPFAM" id="SSF55729">
    <property type="entry name" value="Acyl-CoA N-acyltransferases (Nat)"/>
    <property type="match status" value="1"/>
</dbReference>
<dbReference type="InterPro" id="IPR016181">
    <property type="entry name" value="Acyl_CoA_acyltransferase"/>
</dbReference>
<dbReference type="Gene3D" id="3.40.630.30">
    <property type="match status" value="1"/>
</dbReference>
<keyword evidence="2" id="KW-0012">Acyltransferase</keyword>
<dbReference type="InterPro" id="IPR000182">
    <property type="entry name" value="GNAT_dom"/>
</dbReference>
<evidence type="ECO:0000256" key="1">
    <source>
        <dbReference type="ARBA" id="ARBA00022679"/>
    </source>
</evidence>
<keyword evidence="1 3" id="KW-0808">Transferase</keyword>
<reference evidence="3" key="1">
    <citation type="journal article" date="2015" name="BMC Genomics">
        <title>Genome mining reveals unlocked bioactive potential of marine Gram-negative bacteria.</title>
        <authorList>
            <person name="Machado H."/>
            <person name="Sonnenschein E.C."/>
            <person name="Melchiorsen J."/>
            <person name="Gram L."/>
        </authorList>
    </citation>
    <scope>NUCLEOTIDE SEQUENCE</scope>
    <source>
        <strain evidence="3">S2052</strain>
    </source>
</reference>
<dbReference type="CDD" id="cd04301">
    <property type="entry name" value="NAT_SF"/>
    <property type="match status" value="1"/>
</dbReference>
<dbReference type="PANTHER" id="PTHR43877:SF2">
    <property type="entry name" value="AMINOALKYLPHOSPHONATE N-ACETYLTRANSFERASE-RELATED"/>
    <property type="match status" value="1"/>
</dbReference>
<evidence type="ECO:0000313" key="3">
    <source>
        <dbReference type="EMBL" id="KJY71248.1"/>
    </source>
</evidence>
<dbReference type="RefSeq" id="WP_045986372.1">
    <property type="nucleotide sequence ID" value="NZ_CP063052.1"/>
</dbReference>
<organism evidence="3">
    <name type="scientific">Vibrio coralliilyticus</name>
    <dbReference type="NCBI Taxonomy" id="190893"/>
    <lineage>
        <taxon>Bacteria</taxon>
        <taxon>Pseudomonadati</taxon>
        <taxon>Pseudomonadota</taxon>
        <taxon>Gammaproteobacteria</taxon>
        <taxon>Vibrionales</taxon>
        <taxon>Vibrionaceae</taxon>
        <taxon>Vibrio</taxon>
    </lineage>
</organism>
<dbReference type="GO" id="GO:0016747">
    <property type="term" value="F:acyltransferase activity, transferring groups other than amino-acyl groups"/>
    <property type="evidence" value="ECO:0007669"/>
    <property type="project" value="InterPro"/>
</dbReference>
<dbReference type="InterPro" id="IPR050832">
    <property type="entry name" value="Bact_Acetyltransf"/>
</dbReference>